<dbReference type="Pfam" id="PF13392">
    <property type="entry name" value="HNH_3"/>
    <property type="match status" value="1"/>
</dbReference>
<evidence type="ECO:0000313" key="3">
    <source>
        <dbReference type="EMBL" id="AZS07470.1"/>
    </source>
</evidence>
<feature type="region of interest" description="Disordered" evidence="1">
    <location>
        <begin position="1"/>
        <end position="24"/>
    </location>
</feature>
<protein>
    <recommendedName>
        <fullName evidence="2">HNH nuclease domain-containing protein</fullName>
    </recommendedName>
</protein>
<feature type="compositionally biased region" description="Basic and acidic residues" evidence="1">
    <location>
        <begin position="8"/>
        <end position="24"/>
    </location>
</feature>
<gene>
    <name evidence="3" type="primary">133</name>
    <name evidence="3" type="ORF">PBI_DUKE13_133</name>
</gene>
<feature type="region of interest" description="Disordered" evidence="1">
    <location>
        <begin position="100"/>
        <end position="123"/>
    </location>
</feature>
<dbReference type="Gene3D" id="3.90.75.20">
    <property type="match status" value="1"/>
</dbReference>
<dbReference type="SUPFAM" id="SSF54060">
    <property type="entry name" value="His-Me finger endonucleases"/>
    <property type="match status" value="1"/>
</dbReference>
<evidence type="ECO:0000259" key="2">
    <source>
        <dbReference type="Pfam" id="PF13392"/>
    </source>
</evidence>
<reference evidence="3 4" key="1">
    <citation type="submission" date="2018-12" db="EMBL/GenBank/DDBJ databases">
        <authorList>
            <person name="Betsko A.J."/>
            <person name="Stoner T.H."/>
            <person name="Garlena R.A."/>
            <person name="Russell D.A."/>
            <person name="Pope W.H."/>
            <person name="Jacobs-Sera D."/>
            <person name="Hatfull G.F."/>
        </authorList>
    </citation>
    <scope>NUCLEOTIDE SEQUENCE [LARGE SCALE GENOMIC DNA]</scope>
</reference>
<proteinExistence type="predicted"/>
<dbReference type="Proteomes" id="UP000287876">
    <property type="component" value="Segment"/>
</dbReference>
<evidence type="ECO:0000256" key="1">
    <source>
        <dbReference type="SAM" id="MobiDB-lite"/>
    </source>
</evidence>
<sequence>MGGAAQPGDHEGVKRRSRPLSDRFWPKVGGDTPIECWPWLASLNDGGYGQINFKGRPHRAHRIAYEFLVGPIPEGLVLDHLCRNRRCVNPWHLEPVTDEENIRRGRRDSPPRPPRPKCKNGHKYTAENTRIDSEGYRRCRTCERRDSLAGYYRRSRFAKLERANCTHCSKDVAIHKHSRQFAHHMIGIEGCLFGCCGANDTCPGTLRLADEAARRLDDRSGLREWKRS</sequence>
<evidence type="ECO:0000313" key="4">
    <source>
        <dbReference type="Proteomes" id="UP000287876"/>
    </source>
</evidence>
<feature type="domain" description="HNH nuclease" evidence="2">
    <location>
        <begin position="59"/>
        <end position="101"/>
    </location>
</feature>
<dbReference type="EMBL" id="MK279849">
    <property type="protein sequence ID" value="AZS07470.1"/>
    <property type="molecule type" value="Genomic_DNA"/>
</dbReference>
<organism evidence="3 4">
    <name type="scientific">Mycobacterium phage Duke13</name>
    <dbReference type="NCBI Taxonomy" id="2499038"/>
    <lineage>
        <taxon>Viruses</taxon>
        <taxon>Duplodnaviria</taxon>
        <taxon>Heunggongvirae</taxon>
        <taxon>Uroviricota</taxon>
        <taxon>Caudoviricetes</taxon>
        <taxon>Omegavirus</taxon>
        <taxon>Omegavirus baka</taxon>
    </lineage>
</organism>
<name>A0A3S9UAY8_9CAUD</name>
<accession>A0A3S9UAY8</accession>
<dbReference type="InterPro" id="IPR044925">
    <property type="entry name" value="His-Me_finger_sf"/>
</dbReference>
<dbReference type="InterPro" id="IPR003615">
    <property type="entry name" value="HNH_nuc"/>
</dbReference>
<feature type="compositionally biased region" description="Basic and acidic residues" evidence="1">
    <location>
        <begin position="100"/>
        <end position="110"/>
    </location>
</feature>